<dbReference type="SUPFAM" id="SSF161098">
    <property type="entry name" value="MetI-like"/>
    <property type="match status" value="1"/>
</dbReference>
<feature type="transmembrane region" description="Helical" evidence="7">
    <location>
        <begin position="20"/>
        <end position="41"/>
    </location>
</feature>
<dbReference type="CDD" id="cd06261">
    <property type="entry name" value="TM_PBP2"/>
    <property type="match status" value="1"/>
</dbReference>
<dbReference type="PANTHER" id="PTHR30450:SF1">
    <property type="entry name" value="D-METHIONINE TRANSPORT SYSTEM PERMEASE PROTEIN METI-RELATED"/>
    <property type="match status" value="1"/>
</dbReference>
<keyword evidence="5 7" id="KW-1133">Transmembrane helix</keyword>
<evidence type="ECO:0000256" key="2">
    <source>
        <dbReference type="ARBA" id="ARBA00022448"/>
    </source>
</evidence>
<keyword evidence="3" id="KW-1003">Cell membrane</keyword>
<comment type="subcellular location">
    <subcellularLocation>
        <location evidence="1 7">Cell membrane</location>
        <topology evidence="1 7">Multi-pass membrane protein</topology>
    </subcellularLocation>
</comment>
<evidence type="ECO:0000313" key="9">
    <source>
        <dbReference type="EMBL" id="MCC9295502.1"/>
    </source>
</evidence>
<evidence type="ECO:0000313" key="10">
    <source>
        <dbReference type="Proteomes" id="UP001165422"/>
    </source>
</evidence>
<sequence>MQLPSGFNDELRQSLNETFYMISVSLLFAIVLGTLIGLLLFITSNNLFPKNKIINKVVGTIVNIIRSIPFIILLVLIIPISEAIVHTTIGPKAVMVPLAVAFTVFFARLAQTSFSSVDNGVLEAAVSSGAKSIDVIIHILIPEALPQLIKSTTVTIISLIGCSAMAGTVGGGGIGDLAIRYGYQRYNTAVMIICVVILVIMVQALQMLGDFLAEKLNRK</sequence>
<dbReference type="Proteomes" id="UP001165422">
    <property type="component" value="Unassembled WGS sequence"/>
</dbReference>
<comment type="similarity">
    <text evidence="7">Belongs to the binding-protein-dependent transport system permease family.</text>
</comment>
<organism evidence="9 10">
    <name type="scientific">Clostridium aromativorans</name>
    <dbReference type="NCBI Taxonomy" id="2836848"/>
    <lineage>
        <taxon>Bacteria</taxon>
        <taxon>Bacillati</taxon>
        <taxon>Bacillota</taxon>
        <taxon>Clostridia</taxon>
        <taxon>Eubacteriales</taxon>
        <taxon>Clostridiaceae</taxon>
        <taxon>Clostridium</taxon>
    </lineage>
</organism>
<evidence type="ECO:0000256" key="1">
    <source>
        <dbReference type="ARBA" id="ARBA00004651"/>
    </source>
</evidence>
<dbReference type="InterPro" id="IPR051322">
    <property type="entry name" value="AA_ABC_Transporter_Permease"/>
</dbReference>
<proteinExistence type="inferred from homology"/>
<evidence type="ECO:0000256" key="3">
    <source>
        <dbReference type="ARBA" id="ARBA00022475"/>
    </source>
</evidence>
<keyword evidence="6 7" id="KW-0472">Membrane</keyword>
<evidence type="ECO:0000256" key="7">
    <source>
        <dbReference type="RuleBase" id="RU363032"/>
    </source>
</evidence>
<accession>A0ABS8N6T3</accession>
<dbReference type="PROSITE" id="PS50928">
    <property type="entry name" value="ABC_TM1"/>
    <property type="match status" value="1"/>
</dbReference>
<dbReference type="InterPro" id="IPR000515">
    <property type="entry name" value="MetI-like"/>
</dbReference>
<name>A0ABS8N6T3_9CLOT</name>
<dbReference type="PANTHER" id="PTHR30450">
    <property type="entry name" value="ABC TRANSPORTER PERMEASE"/>
    <property type="match status" value="1"/>
</dbReference>
<reference evidence="9" key="1">
    <citation type="submission" date="2021-11" db="EMBL/GenBank/DDBJ databases">
        <authorList>
            <person name="Qingchun L."/>
            <person name="Dong Z."/>
            <person name="Zongwei Q."/>
            <person name="Jia Z."/>
            <person name="Duotao L."/>
        </authorList>
    </citation>
    <scope>NUCLEOTIDE SEQUENCE</scope>
    <source>
        <strain evidence="9">WLY-B-L2</strain>
    </source>
</reference>
<dbReference type="Gene3D" id="1.10.3720.10">
    <property type="entry name" value="MetI-like"/>
    <property type="match status" value="1"/>
</dbReference>
<keyword evidence="2 7" id="KW-0813">Transport</keyword>
<evidence type="ECO:0000256" key="5">
    <source>
        <dbReference type="ARBA" id="ARBA00022989"/>
    </source>
</evidence>
<feature type="transmembrane region" description="Helical" evidence="7">
    <location>
        <begin position="186"/>
        <end position="209"/>
    </location>
</feature>
<keyword evidence="4 7" id="KW-0812">Transmembrane</keyword>
<protein>
    <submittedName>
        <fullName evidence="9">ABC transporter permease</fullName>
    </submittedName>
</protein>
<feature type="transmembrane region" description="Helical" evidence="7">
    <location>
        <begin position="153"/>
        <end position="174"/>
    </location>
</feature>
<feature type="transmembrane region" description="Helical" evidence="7">
    <location>
        <begin position="53"/>
        <end position="77"/>
    </location>
</feature>
<evidence type="ECO:0000256" key="4">
    <source>
        <dbReference type="ARBA" id="ARBA00022692"/>
    </source>
</evidence>
<dbReference type="InterPro" id="IPR035906">
    <property type="entry name" value="MetI-like_sf"/>
</dbReference>
<dbReference type="RefSeq" id="WP_150358762.1">
    <property type="nucleotide sequence ID" value="NZ_JAJJPB010000014.1"/>
</dbReference>
<dbReference type="EMBL" id="JAJJPB010000014">
    <property type="protein sequence ID" value="MCC9295502.1"/>
    <property type="molecule type" value="Genomic_DNA"/>
</dbReference>
<evidence type="ECO:0000256" key="6">
    <source>
        <dbReference type="ARBA" id="ARBA00023136"/>
    </source>
</evidence>
<dbReference type="Pfam" id="PF00528">
    <property type="entry name" value="BPD_transp_1"/>
    <property type="match status" value="1"/>
</dbReference>
<comment type="caution">
    <text evidence="9">The sequence shown here is derived from an EMBL/GenBank/DDBJ whole genome shotgun (WGS) entry which is preliminary data.</text>
</comment>
<evidence type="ECO:0000259" key="8">
    <source>
        <dbReference type="PROSITE" id="PS50928"/>
    </source>
</evidence>
<feature type="domain" description="ABC transmembrane type-1" evidence="8">
    <location>
        <begin position="15"/>
        <end position="209"/>
    </location>
</feature>
<gene>
    <name evidence="9" type="ORF">LN736_11600</name>
</gene>
<keyword evidence="10" id="KW-1185">Reference proteome</keyword>